<evidence type="ECO:0000256" key="3">
    <source>
        <dbReference type="ARBA" id="ARBA00022723"/>
    </source>
</evidence>
<dbReference type="PANTHER" id="PTHR19136">
    <property type="entry name" value="MOLYBDENUM COFACTOR GUANYLYLTRANSFERASE"/>
    <property type="match status" value="1"/>
</dbReference>
<dbReference type="GO" id="GO:0046872">
    <property type="term" value="F:metal ion binding"/>
    <property type="evidence" value="ECO:0007669"/>
    <property type="project" value="UniProtKB-KW"/>
</dbReference>
<keyword evidence="3 8" id="KW-0479">Metal-binding</keyword>
<evidence type="ECO:0000256" key="1">
    <source>
        <dbReference type="ARBA" id="ARBA00022490"/>
    </source>
</evidence>
<dbReference type="Pfam" id="PF12804">
    <property type="entry name" value="NTP_transf_3"/>
    <property type="match status" value="1"/>
</dbReference>
<gene>
    <name evidence="8" type="primary">mobA</name>
    <name evidence="11" type="ORF">SAMN02745784_00737</name>
</gene>
<keyword evidence="5 8" id="KW-0460">Magnesium</keyword>
<comment type="domain">
    <text evidence="8">The N-terminal domain determines nucleotide recognition and specific binding, while the C-terminal domain determines the specific binding to the target protein.</text>
</comment>
<dbReference type="GO" id="GO:0005525">
    <property type="term" value="F:GTP binding"/>
    <property type="evidence" value="ECO:0007669"/>
    <property type="project" value="UniProtKB-UniRule"/>
</dbReference>
<dbReference type="InterPro" id="IPR013482">
    <property type="entry name" value="Molybde_CF_guanTrfase"/>
</dbReference>
<evidence type="ECO:0000256" key="5">
    <source>
        <dbReference type="ARBA" id="ARBA00022842"/>
    </source>
</evidence>
<dbReference type="Gene3D" id="3.90.550.10">
    <property type="entry name" value="Spore Coat Polysaccharide Biosynthesis Protein SpsA, Chain A"/>
    <property type="match status" value="1"/>
</dbReference>
<feature type="binding site" evidence="8">
    <location>
        <position position="70"/>
    </location>
    <ligand>
        <name>GTP</name>
        <dbReference type="ChEBI" id="CHEBI:37565"/>
    </ligand>
</feature>
<dbReference type="EMBL" id="FQTY01000002">
    <property type="protein sequence ID" value="SHE45284.1"/>
    <property type="molecule type" value="Genomic_DNA"/>
</dbReference>
<feature type="domain" description="MobA-like NTP transferase" evidence="10">
    <location>
        <begin position="55"/>
        <end position="199"/>
    </location>
</feature>
<evidence type="ECO:0000313" key="12">
    <source>
        <dbReference type="Proteomes" id="UP000184114"/>
    </source>
</evidence>
<keyword evidence="11" id="KW-0548">Nucleotidyltransferase</keyword>
<comment type="function">
    <text evidence="8">Transfers a GMP moiety from GTP to Mo-molybdopterin (Mo-MPT) cofactor (Moco or molybdenum cofactor) to form Mo-molybdopterin guanine dinucleotide (Mo-MGD) cofactor.</text>
</comment>
<dbReference type="HAMAP" id="MF_00316">
    <property type="entry name" value="MobA"/>
    <property type="match status" value="1"/>
</dbReference>
<dbReference type="EC" id="2.7.7.77" evidence="8"/>
<evidence type="ECO:0000313" key="11">
    <source>
        <dbReference type="EMBL" id="SHE45284.1"/>
    </source>
</evidence>
<keyword evidence="7 8" id="KW-0501">Molybdenum cofactor biosynthesis</keyword>
<organism evidence="11 12">
    <name type="scientific">Tissierella praeacuta DSM 18095</name>
    <dbReference type="NCBI Taxonomy" id="1123404"/>
    <lineage>
        <taxon>Bacteria</taxon>
        <taxon>Bacillati</taxon>
        <taxon>Bacillota</taxon>
        <taxon>Tissierellia</taxon>
        <taxon>Tissierellales</taxon>
        <taxon>Tissierellaceae</taxon>
        <taxon>Tissierella</taxon>
    </lineage>
</organism>
<proteinExistence type="inferred from homology"/>
<feature type="binding site" evidence="8">
    <location>
        <position position="144"/>
    </location>
    <ligand>
        <name>Mg(2+)</name>
        <dbReference type="ChEBI" id="CHEBI:18420"/>
    </ligand>
</feature>
<dbReference type="CDD" id="cd02503">
    <property type="entry name" value="MobA"/>
    <property type="match status" value="1"/>
</dbReference>
<keyword evidence="6 8" id="KW-0342">GTP-binding</keyword>
<comment type="caution">
    <text evidence="8">Lacks conserved residue(s) required for the propagation of feature annotation.</text>
</comment>
<keyword evidence="12" id="KW-1185">Reference proteome</keyword>
<feature type="binding site" evidence="8">
    <location>
        <begin position="58"/>
        <end position="60"/>
    </location>
    <ligand>
        <name>GTP</name>
        <dbReference type="ChEBI" id="CHEBI:37565"/>
    </ligand>
</feature>
<accession>A0A1M4TLP3</accession>
<comment type="cofactor">
    <cofactor evidence="8">
        <name>Mg(2+)</name>
        <dbReference type="ChEBI" id="CHEBI:18420"/>
    </cofactor>
</comment>
<dbReference type="GO" id="GO:0005737">
    <property type="term" value="C:cytoplasm"/>
    <property type="evidence" value="ECO:0007669"/>
    <property type="project" value="UniProtKB-SubCell"/>
</dbReference>
<feature type="transmembrane region" description="Helical" evidence="9">
    <location>
        <begin position="16"/>
        <end position="33"/>
    </location>
</feature>
<dbReference type="Proteomes" id="UP000184114">
    <property type="component" value="Unassembled WGS sequence"/>
</dbReference>
<name>A0A1M4TLP3_9FIRM</name>
<evidence type="ECO:0000259" key="10">
    <source>
        <dbReference type="Pfam" id="PF12804"/>
    </source>
</evidence>
<dbReference type="GO" id="GO:0006777">
    <property type="term" value="P:Mo-molybdopterin cofactor biosynthetic process"/>
    <property type="evidence" value="ECO:0007669"/>
    <property type="project" value="UniProtKB-KW"/>
</dbReference>
<evidence type="ECO:0000256" key="9">
    <source>
        <dbReference type="SAM" id="Phobius"/>
    </source>
</evidence>
<evidence type="ECO:0000256" key="7">
    <source>
        <dbReference type="ARBA" id="ARBA00023150"/>
    </source>
</evidence>
<evidence type="ECO:0000256" key="4">
    <source>
        <dbReference type="ARBA" id="ARBA00022741"/>
    </source>
</evidence>
<dbReference type="AlphaFoldDB" id="A0A1M4TLP3"/>
<comment type="subcellular location">
    <subcellularLocation>
        <location evidence="8">Cytoplasm</location>
    </subcellularLocation>
</comment>
<keyword evidence="1 8" id="KW-0963">Cytoplasm</keyword>
<keyword evidence="4 8" id="KW-0547">Nucleotide-binding</keyword>
<evidence type="ECO:0000256" key="8">
    <source>
        <dbReference type="HAMAP-Rule" id="MF_00316"/>
    </source>
</evidence>
<feature type="binding site" evidence="8">
    <location>
        <position position="115"/>
    </location>
    <ligand>
        <name>GTP</name>
        <dbReference type="ChEBI" id="CHEBI:37565"/>
    </ligand>
</feature>
<dbReference type="InterPro" id="IPR025877">
    <property type="entry name" value="MobA-like_NTP_Trfase"/>
</dbReference>
<keyword evidence="2 8" id="KW-0808">Transferase</keyword>
<keyword evidence="9" id="KW-0812">Transmembrane</keyword>
<dbReference type="SUPFAM" id="SSF53448">
    <property type="entry name" value="Nucleotide-diphospho-sugar transferases"/>
    <property type="match status" value="1"/>
</dbReference>
<dbReference type="STRING" id="1123404.SAMN02745784_00737"/>
<comment type="catalytic activity">
    <reaction evidence="8">
        <text>Mo-molybdopterin + GTP + H(+) = Mo-molybdopterin guanine dinucleotide + diphosphate</text>
        <dbReference type="Rhea" id="RHEA:34243"/>
        <dbReference type="ChEBI" id="CHEBI:15378"/>
        <dbReference type="ChEBI" id="CHEBI:33019"/>
        <dbReference type="ChEBI" id="CHEBI:37565"/>
        <dbReference type="ChEBI" id="CHEBI:71302"/>
        <dbReference type="ChEBI" id="CHEBI:71310"/>
        <dbReference type="EC" id="2.7.7.77"/>
    </reaction>
</comment>
<dbReference type="PANTHER" id="PTHR19136:SF81">
    <property type="entry name" value="MOLYBDENUM COFACTOR GUANYLYLTRANSFERASE"/>
    <property type="match status" value="1"/>
</dbReference>
<comment type="similarity">
    <text evidence="8">Belongs to the MobA family.</text>
</comment>
<reference evidence="12" key="1">
    <citation type="submission" date="2016-11" db="EMBL/GenBank/DDBJ databases">
        <authorList>
            <person name="Varghese N."/>
            <person name="Submissions S."/>
        </authorList>
    </citation>
    <scope>NUCLEOTIDE SEQUENCE [LARGE SCALE GENOMIC DNA]</scope>
    <source>
        <strain evidence="12">DSM 18095</strain>
    </source>
</reference>
<keyword evidence="9" id="KW-0472">Membrane</keyword>
<dbReference type="GO" id="GO:0061603">
    <property type="term" value="F:molybdenum cofactor guanylyltransferase activity"/>
    <property type="evidence" value="ECO:0007669"/>
    <property type="project" value="UniProtKB-EC"/>
</dbReference>
<sequence length="247" mass="28951">MYKHERLYQLVNKLSTLGHIIFNILFLFVFLKLKRVYNLFISKIEVMNMNKFNTAVLLAGGKSSRMGFDKQFLEFNNHRLMKILIESLRKEFSEIIIVTNKPEEYKGFDSKIITDVIQGKGPLSGIHAGLKESSSKYIFVIACDMPNINLDYIKYMKRILEDTNVDICVTEKENRIEPFNGFYSREIIEKIEEHLSSNKRSVNELISNSKTYFIKEKEARIFSPDWDMFSNLNTKEDLESFLSHNSK</sequence>
<evidence type="ECO:0000256" key="2">
    <source>
        <dbReference type="ARBA" id="ARBA00022679"/>
    </source>
</evidence>
<feature type="binding site" evidence="8">
    <location>
        <position position="144"/>
    </location>
    <ligand>
        <name>GTP</name>
        <dbReference type="ChEBI" id="CHEBI:37565"/>
    </ligand>
</feature>
<dbReference type="InterPro" id="IPR029044">
    <property type="entry name" value="Nucleotide-diphossugar_trans"/>
</dbReference>
<keyword evidence="9" id="KW-1133">Transmembrane helix</keyword>
<protein>
    <recommendedName>
        <fullName evidence="8">Probable molybdenum cofactor guanylyltransferase</fullName>
        <shortName evidence="8">MoCo guanylyltransferase</shortName>
        <ecNumber evidence="8">2.7.7.77</ecNumber>
    </recommendedName>
    <alternativeName>
        <fullName evidence="8">GTP:molybdopterin guanylyltransferase</fullName>
    </alternativeName>
    <alternativeName>
        <fullName evidence="8">Mo-MPT guanylyltransferase</fullName>
    </alternativeName>
    <alternativeName>
        <fullName evidence="8">Molybdopterin guanylyltransferase</fullName>
    </alternativeName>
    <alternativeName>
        <fullName evidence="8">Molybdopterin-guanine dinucleotide synthase</fullName>
        <shortName evidence="8">MGD synthase</shortName>
    </alternativeName>
</protein>
<evidence type="ECO:0000256" key="6">
    <source>
        <dbReference type="ARBA" id="ARBA00023134"/>
    </source>
</evidence>